<dbReference type="GO" id="GO:0046872">
    <property type="term" value="F:metal ion binding"/>
    <property type="evidence" value="ECO:0007669"/>
    <property type="project" value="UniProtKB-KW"/>
</dbReference>
<sequence length="420" mass="44405">MSQCLPPSAIDIEGFDQLFAESSRIGATPAGGLHRLAASREDGQVRDLLSQWLEAHDLDVRVDPAGNLFGLATFDPAAPYILCGSHLDSQPTAGRFDGAYGVIAGAVAVARVSRLHRQAGVAPRFNLALVDWTNEEGARFQPSLIGSSYFIGELDAAQAHAATDAKGVTLGQALGEIGYLGAARVELPVAGYAEVHVEQGTGLSERAAAIGVVRSTWAAIKLSLRFNGVQAHTGPTPMAARIDALWAAARCIDATRRLSDEFGSALHSSVGKLDIYPNSPNVVPSRVTCFVELRSARPALLEEACARLHSELDAVASATGCGYQVLSEQVRAPAHLEPALGDAVQAICHELALPCVDSVTVSGHDAISMSRKYPSVLVFIPSEGGIAHNEGELTQERDLHNGLHVLTEFLYRASIGRLAL</sequence>
<evidence type="ECO:0000256" key="1">
    <source>
        <dbReference type="ARBA" id="ARBA00006153"/>
    </source>
</evidence>
<reference evidence="4 5" key="1">
    <citation type="submission" date="2018-06" db="EMBL/GenBank/DDBJ databases">
        <title>Three novel Pseudomonas species isolated from symptomatic oak.</title>
        <authorList>
            <person name="Bueno-Gonzalez V."/>
            <person name="Brady C."/>
        </authorList>
    </citation>
    <scope>NUCLEOTIDE SEQUENCE [LARGE SCALE GENOMIC DNA]</scope>
    <source>
        <strain evidence="4 5">P17C</strain>
    </source>
</reference>
<evidence type="ECO:0000313" key="4">
    <source>
        <dbReference type="EMBL" id="TBU98880.1"/>
    </source>
</evidence>
<evidence type="ECO:0000256" key="3">
    <source>
        <dbReference type="PIRSR" id="PIRSR001235-1"/>
    </source>
</evidence>
<dbReference type="RefSeq" id="WP_131183898.1">
    <property type="nucleotide sequence ID" value="NZ_QJUO01000007.1"/>
</dbReference>
<name>A0A4Q9RCJ5_9GAMM</name>
<dbReference type="Gene3D" id="3.30.70.360">
    <property type="match status" value="1"/>
</dbReference>
<comment type="similarity">
    <text evidence="1">Belongs to the peptidase M20 family.</text>
</comment>
<dbReference type="PANTHER" id="PTHR32494">
    <property type="entry name" value="ALLANTOATE DEIMINASE-RELATED"/>
    <property type="match status" value="1"/>
</dbReference>
<feature type="binding site" evidence="3">
    <location>
        <position position="196"/>
    </location>
    <ligand>
        <name>Zn(2+)</name>
        <dbReference type="ChEBI" id="CHEBI:29105"/>
        <label>1</label>
    </ligand>
</feature>
<dbReference type="InterPro" id="IPR010158">
    <property type="entry name" value="Amidase_Cbmase"/>
</dbReference>
<dbReference type="Pfam" id="PF01546">
    <property type="entry name" value="Peptidase_M20"/>
    <property type="match status" value="1"/>
</dbReference>
<comment type="cofactor">
    <cofactor evidence="3">
        <name>Zn(2+)</name>
        <dbReference type="ChEBI" id="CHEBI:29105"/>
    </cofactor>
    <text evidence="3">Binds 2 Zn(2+) ions per subunit.</text>
</comment>
<dbReference type="Proteomes" id="UP000292639">
    <property type="component" value="Unassembled WGS sequence"/>
</dbReference>
<evidence type="ECO:0000256" key="2">
    <source>
        <dbReference type="ARBA" id="ARBA00022801"/>
    </source>
</evidence>
<keyword evidence="3" id="KW-0479">Metal-binding</keyword>
<organism evidence="4 5">
    <name type="scientific">Stutzerimonas kirkiae</name>
    <dbReference type="NCBI Taxonomy" id="2211392"/>
    <lineage>
        <taxon>Bacteria</taxon>
        <taxon>Pseudomonadati</taxon>
        <taxon>Pseudomonadota</taxon>
        <taxon>Gammaproteobacteria</taxon>
        <taxon>Pseudomonadales</taxon>
        <taxon>Pseudomonadaceae</taxon>
        <taxon>Stutzerimonas</taxon>
    </lineage>
</organism>
<proteinExistence type="inferred from homology"/>
<keyword evidence="5" id="KW-1185">Reference proteome</keyword>
<feature type="binding site" evidence="3">
    <location>
        <position position="97"/>
    </location>
    <ligand>
        <name>Zn(2+)</name>
        <dbReference type="ChEBI" id="CHEBI:29105"/>
        <label>2</label>
    </ligand>
</feature>
<dbReference type="SUPFAM" id="SSF53187">
    <property type="entry name" value="Zn-dependent exopeptidases"/>
    <property type="match status" value="1"/>
</dbReference>
<dbReference type="InterPro" id="IPR002933">
    <property type="entry name" value="Peptidase_M20"/>
</dbReference>
<keyword evidence="3" id="KW-0862">Zinc</keyword>
<comment type="caution">
    <text evidence="4">The sequence shown here is derived from an EMBL/GenBank/DDBJ whole genome shotgun (WGS) entry which is preliminary data.</text>
</comment>
<protein>
    <submittedName>
        <fullName evidence="4">Zn-dependent hydrolase</fullName>
    </submittedName>
</protein>
<accession>A0A4Q9RCJ5</accession>
<feature type="binding site" evidence="3">
    <location>
        <position position="86"/>
    </location>
    <ligand>
        <name>Zn(2+)</name>
        <dbReference type="ChEBI" id="CHEBI:29105"/>
        <label>1</label>
    </ligand>
</feature>
<feature type="binding site" evidence="3">
    <location>
        <position position="388"/>
    </location>
    <ligand>
        <name>Zn(2+)</name>
        <dbReference type="ChEBI" id="CHEBI:29105"/>
        <label>2</label>
    </ligand>
</feature>
<feature type="binding site" evidence="3">
    <location>
        <position position="97"/>
    </location>
    <ligand>
        <name>Zn(2+)</name>
        <dbReference type="ChEBI" id="CHEBI:29105"/>
        <label>1</label>
    </ligand>
</feature>
<dbReference type="SUPFAM" id="SSF55031">
    <property type="entry name" value="Bacterial exopeptidase dimerisation domain"/>
    <property type="match status" value="1"/>
</dbReference>
<dbReference type="PIRSF" id="PIRSF001235">
    <property type="entry name" value="Amidase_carbamoylase"/>
    <property type="match status" value="1"/>
</dbReference>
<dbReference type="CDD" id="cd03884">
    <property type="entry name" value="M20_bAS"/>
    <property type="match status" value="1"/>
</dbReference>
<dbReference type="NCBIfam" id="NF006772">
    <property type="entry name" value="PRK09290.2-1"/>
    <property type="match status" value="1"/>
</dbReference>
<dbReference type="AlphaFoldDB" id="A0A4Q9RCJ5"/>
<feature type="binding site" evidence="3">
    <location>
        <position position="136"/>
    </location>
    <ligand>
        <name>Zn(2+)</name>
        <dbReference type="ChEBI" id="CHEBI:29105"/>
        <label>2</label>
    </ligand>
</feature>
<keyword evidence="2 4" id="KW-0378">Hydrolase</keyword>
<dbReference type="PANTHER" id="PTHR32494:SF5">
    <property type="entry name" value="ALLANTOATE AMIDOHYDROLASE"/>
    <property type="match status" value="1"/>
</dbReference>
<dbReference type="Gene3D" id="3.40.630.10">
    <property type="entry name" value="Zn peptidases"/>
    <property type="match status" value="1"/>
</dbReference>
<gene>
    <name evidence="4" type="ORF">DNJ96_03985</name>
</gene>
<evidence type="ECO:0000313" key="5">
    <source>
        <dbReference type="Proteomes" id="UP000292639"/>
    </source>
</evidence>
<dbReference type="EMBL" id="QJUP01000003">
    <property type="protein sequence ID" value="TBU98880.1"/>
    <property type="molecule type" value="Genomic_DNA"/>
</dbReference>
<dbReference type="NCBIfam" id="TIGR01879">
    <property type="entry name" value="hydantase"/>
    <property type="match status" value="1"/>
</dbReference>
<dbReference type="GO" id="GO:0016813">
    <property type="term" value="F:hydrolase activity, acting on carbon-nitrogen (but not peptide) bonds, in linear amidines"/>
    <property type="evidence" value="ECO:0007669"/>
    <property type="project" value="InterPro"/>
</dbReference>
<dbReference type="InterPro" id="IPR036264">
    <property type="entry name" value="Bact_exopeptidase_dim_dom"/>
</dbReference>